<evidence type="ECO:0000313" key="2">
    <source>
        <dbReference type="Proteomes" id="UP000824120"/>
    </source>
</evidence>
<proteinExistence type="predicted"/>
<dbReference type="AlphaFoldDB" id="A0A9J5W8G9"/>
<organism evidence="1 2">
    <name type="scientific">Solanum commersonii</name>
    <name type="common">Commerson's wild potato</name>
    <name type="synonym">Commerson's nightshade</name>
    <dbReference type="NCBI Taxonomy" id="4109"/>
    <lineage>
        <taxon>Eukaryota</taxon>
        <taxon>Viridiplantae</taxon>
        <taxon>Streptophyta</taxon>
        <taxon>Embryophyta</taxon>
        <taxon>Tracheophyta</taxon>
        <taxon>Spermatophyta</taxon>
        <taxon>Magnoliopsida</taxon>
        <taxon>eudicotyledons</taxon>
        <taxon>Gunneridae</taxon>
        <taxon>Pentapetalae</taxon>
        <taxon>asterids</taxon>
        <taxon>lamiids</taxon>
        <taxon>Solanales</taxon>
        <taxon>Solanaceae</taxon>
        <taxon>Solanoideae</taxon>
        <taxon>Solaneae</taxon>
        <taxon>Solanum</taxon>
    </lineage>
</organism>
<gene>
    <name evidence="1" type="ORF">H5410_061389</name>
</gene>
<dbReference type="Proteomes" id="UP000824120">
    <property type="component" value="Chromosome 12"/>
</dbReference>
<protein>
    <submittedName>
        <fullName evidence="1">Uncharacterized protein</fullName>
    </submittedName>
</protein>
<name>A0A9J5W8G9_SOLCO</name>
<keyword evidence="2" id="KW-1185">Reference proteome</keyword>
<accession>A0A9J5W8G9</accession>
<comment type="caution">
    <text evidence="1">The sequence shown here is derived from an EMBL/GenBank/DDBJ whole genome shotgun (WGS) entry which is preliminary data.</text>
</comment>
<dbReference type="EMBL" id="JACXVP010000012">
    <property type="protein sequence ID" value="KAG5571623.1"/>
    <property type="molecule type" value="Genomic_DNA"/>
</dbReference>
<reference evidence="1 2" key="1">
    <citation type="submission" date="2020-09" db="EMBL/GenBank/DDBJ databases">
        <title>De no assembly of potato wild relative species, Solanum commersonii.</title>
        <authorList>
            <person name="Cho K."/>
        </authorList>
    </citation>
    <scope>NUCLEOTIDE SEQUENCE [LARGE SCALE GENOMIC DNA]</scope>
    <source>
        <strain evidence="1">LZ3.2</strain>
        <tissue evidence="1">Leaf</tissue>
    </source>
</reference>
<evidence type="ECO:0000313" key="1">
    <source>
        <dbReference type="EMBL" id="KAG5571623.1"/>
    </source>
</evidence>
<sequence length="70" mass="8003">MKKTRPEDHLNHWASRRMALISHNVPVCQALKEKIKSTYKGVVGESLNSSAIQCLISQSYRTSRMMKAKE</sequence>